<sequence>MLWEHDSWRRLEGAYLAYLQPPLPLLLNAIAAVALTGLFPSSKDPRSGSLTARFQRRDVPPDLIRFMYRNPCGTELFLIDMPERRPFQLPPTEDAYLRASLGDYLGHGHSSIVFDLIDAQLSGASSETIIPPLVVKAARINRVISLVREAWFYDEMECLQ</sequence>
<accession>K5W1M0</accession>
<dbReference type="HOGENOM" id="CLU_1778160_0_0_1"/>
<dbReference type="Proteomes" id="UP000008370">
    <property type="component" value="Unassembled WGS sequence"/>
</dbReference>
<reference evidence="1 2" key="1">
    <citation type="journal article" date="2012" name="BMC Genomics">
        <title>Comparative genomics of the white-rot fungi, Phanerochaete carnosa and P. chrysosporium, to elucidate the genetic basis of the distinct wood types they colonize.</title>
        <authorList>
            <person name="Suzuki H."/>
            <person name="MacDonald J."/>
            <person name="Syed K."/>
            <person name="Salamov A."/>
            <person name="Hori C."/>
            <person name="Aerts A."/>
            <person name="Henrissat B."/>
            <person name="Wiebenga A."/>
            <person name="vanKuyk P.A."/>
            <person name="Barry K."/>
            <person name="Lindquist E."/>
            <person name="LaButti K."/>
            <person name="Lapidus A."/>
            <person name="Lucas S."/>
            <person name="Coutinho P."/>
            <person name="Gong Y."/>
            <person name="Samejima M."/>
            <person name="Mahadevan R."/>
            <person name="Abou-Zaid M."/>
            <person name="de Vries R.P."/>
            <person name="Igarashi K."/>
            <person name="Yadav J.S."/>
            <person name="Grigoriev I.V."/>
            <person name="Master E.R."/>
        </authorList>
    </citation>
    <scope>NUCLEOTIDE SEQUENCE [LARGE SCALE GENOMIC DNA]</scope>
    <source>
        <strain evidence="1 2">HHB-10118-sp</strain>
    </source>
</reference>
<dbReference type="GeneID" id="18919620"/>
<dbReference type="InParanoid" id="K5W1M0"/>
<protein>
    <submittedName>
        <fullName evidence="1">Uncharacterized protein</fullName>
    </submittedName>
</protein>
<evidence type="ECO:0000313" key="2">
    <source>
        <dbReference type="Proteomes" id="UP000008370"/>
    </source>
</evidence>
<name>K5W1M0_PHACS</name>
<dbReference type="EMBL" id="JH930474">
    <property type="protein sequence ID" value="EKM53010.1"/>
    <property type="molecule type" value="Genomic_DNA"/>
</dbReference>
<keyword evidence="2" id="KW-1185">Reference proteome</keyword>
<evidence type="ECO:0000313" key="1">
    <source>
        <dbReference type="EMBL" id="EKM53010.1"/>
    </source>
</evidence>
<gene>
    <name evidence="1" type="ORF">PHACADRAFT_30122</name>
</gene>
<organism evidence="1 2">
    <name type="scientific">Phanerochaete carnosa (strain HHB-10118-sp)</name>
    <name type="common">White-rot fungus</name>
    <name type="synonym">Peniophora carnosa</name>
    <dbReference type="NCBI Taxonomy" id="650164"/>
    <lineage>
        <taxon>Eukaryota</taxon>
        <taxon>Fungi</taxon>
        <taxon>Dikarya</taxon>
        <taxon>Basidiomycota</taxon>
        <taxon>Agaricomycotina</taxon>
        <taxon>Agaricomycetes</taxon>
        <taxon>Polyporales</taxon>
        <taxon>Phanerochaetaceae</taxon>
        <taxon>Phanerochaete</taxon>
    </lineage>
</organism>
<dbReference type="AlphaFoldDB" id="K5W1M0"/>
<dbReference type="KEGG" id="pco:PHACADRAFT_30122"/>
<proteinExistence type="predicted"/>
<dbReference type="RefSeq" id="XP_007397607.1">
    <property type="nucleotide sequence ID" value="XM_007397545.1"/>
</dbReference>